<comment type="catalytic activity">
    <reaction evidence="1">
        <text>Hydrolysis of terminal non-reducing alpha-L-rhamnose residues in alpha-L-rhamnosides.</text>
        <dbReference type="EC" id="3.2.1.40"/>
    </reaction>
</comment>
<dbReference type="EMBL" id="SJSK01000003">
    <property type="protein sequence ID" value="TCC90612.1"/>
    <property type="molecule type" value="Genomic_DNA"/>
</dbReference>
<dbReference type="InterPro" id="IPR008902">
    <property type="entry name" value="Rhamnosid_concanavalin"/>
</dbReference>
<dbReference type="Pfam" id="PF25788">
    <property type="entry name" value="Ig_Rha78A_N"/>
    <property type="match status" value="1"/>
</dbReference>
<dbReference type="PANTHER" id="PTHR33307">
    <property type="entry name" value="ALPHA-RHAMNOSIDASE (EUROFUNG)"/>
    <property type="match status" value="1"/>
</dbReference>
<dbReference type="PIRSF" id="PIRSF010631">
    <property type="entry name" value="A-rhamnsds"/>
    <property type="match status" value="1"/>
</dbReference>
<dbReference type="GO" id="GO:0030596">
    <property type="term" value="F:alpha-L-rhamnosidase activity"/>
    <property type="evidence" value="ECO:0007669"/>
    <property type="project" value="UniProtKB-EC"/>
</dbReference>
<dbReference type="GO" id="GO:0005975">
    <property type="term" value="P:carbohydrate metabolic process"/>
    <property type="evidence" value="ECO:0007669"/>
    <property type="project" value="InterPro"/>
</dbReference>
<dbReference type="InterPro" id="IPR035398">
    <property type="entry name" value="Bac_rhamnosid_C"/>
</dbReference>
<dbReference type="InterPro" id="IPR008928">
    <property type="entry name" value="6-hairpin_glycosidase_sf"/>
</dbReference>
<dbReference type="Pfam" id="PF17389">
    <property type="entry name" value="Bac_rhamnosid6H"/>
    <property type="match status" value="1"/>
</dbReference>
<feature type="domain" description="Bacterial alpha-L-rhamnosidase N-terminal" evidence="5">
    <location>
        <begin position="168"/>
        <end position="339"/>
    </location>
</feature>
<dbReference type="Gene3D" id="1.50.10.10">
    <property type="match status" value="1"/>
</dbReference>
<accession>A0A4R0MWK4</accession>
<dbReference type="AlphaFoldDB" id="A0A4R0MWK4"/>
<dbReference type="InterPro" id="IPR016007">
    <property type="entry name" value="Alpha_rhamnosid"/>
</dbReference>
<evidence type="ECO:0000256" key="3">
    <source>
        <dbReference type="ARBA" id="ARBA00022801"/>
    </source>
</evidence>
<gene>
    <name evidence="8" type="ORF">EZ428_12060</name>
</gene>
<keyword evidence="3" id="KW-0378">Hydrolase</keyword>
<dbReference type="InterPro" id="IPR013783">
    <property type="entry name" value="Ig-like_fold"/>
</dbReference>
<sequence length="908" mass="103588">MVLFSILLLPFQKMAPQVSLQNTTCEMLVNPMGIDAAKPRFGWNIISAERNVMQTAYQVLVATTPEKLNANEGDLWDSGKINEETSIQVAYNGKELTSRLRCYWKVKVWTNDGQSEWSANNSFTMGLLFYKDWPKGWIGFDRAFPWDNMKTDSRLSARYYRKEFQSAKQVKYATASIVGLGLYELYINGKKVGNDVLTPTPTDYTKNVKYNTYDVTEYIKNGKNAIGAILGNGRFFAMRQNEKPYKIKTFGFPKMLMNINIVYTDGTTANIDTDDSWKGTADGPIRTNNEYDGEEYDATKEFTGWNNVGFDDSKWLKAEFVQEPTGVIEAQMNENIKVMNTLKPVSIKKISGGRFVLDMGQNMVGWLQIKVKGLKGKQIKLRFAESLQDNGELFTANLRNAKNTDLYTIKGIEQETWEPTFVYRGFRYVELTGYTYQPALADFTGKMIYDNIKTVGTFETSDALTNQIFKNAWWGIAGNYKGIPIDCPQRNERQPWLGDRGAVAFGESFLFDNGRFYTKWLQDIRNSQKEDGAIPDVAPAFWRYYSDNMTWPGTILLITEMVYNQTGDVNVVKDNYPAMKKWLGYMKDRYMKDYILTKDSYGDWCMPPVTIEAGRGKSADKKYPSELISTAYYYHFTQLMIQFAKVSANDSDVATFEALGQKIKDAFNQKYYNEKGYYRTNVLTDNIIPLYFKMVPEKQVDKVFKNIVYTIEVSNKGHLSNGLVGIQWLMRCLNDYGRPDLAYTVATKKTYPSWGYMIENGATTIWELWNGNTADPKMNSQNHVMMLGDLLTWYYENLAGIKAASPGFKKITMKPEMIAGLDHVNASYQSVHGIIKSSWKKSAKQFNWTITVPPNTTAVVYLPANEGDVVAEQNIKDLRLVKNENGRAVYEIGSGDYSFVVKKKTPSP</sequence>
<dbReference type="InterPro" id="IPR012341">
    <property type="entry name" value="6hp_glycosidase-like_sf"/>
</dbReference>
<evidence type="ECO:0000259" key="6">
    <source>
        <dbReference type="Pfam" id="PF17389"/>
    </source>
</evidence>
<feature type="domain" description="Alpha-L-rhamnosidase six-hairpin glycosidase" evidence="6">
    <location>
        <begin position="454"/>
        <end position="798"/>
    </location>
</feature>
<dbReference type="InterPro" id="IPR035396">
    <property type="entry name" value="Bac_rhamnosid6H"/>
</dbReference>
<evidence type="ECO:0000313" key="8">
    <source>
        <dbReference type="EMBL" id="TCC90612.1"/>
    </source>
</evidence>
<dbReference type="Pfam" id="PF05592">
    <property type="entry name" value="Bac_rhamnosid"/>
    <property type="match status" value="1"/>
</dbReference>
<reference evidence="8 9" key="1">
    <citation type="submission" date="2019-02" db="EMBL/GenBank/DDBJ databases">
        <title>Pedobacter sp. RP-1-13 sp. nov., isolated from Arctic soil.</title>
        <authorList>
            <person name="Dahal R.H."/>
        </authorList>
    </citation>
    <scope>NUCLEOTIDE SEQUENCE [LARGE SCALE GENOMIC DNA]</scope>
    <source>
        <strain evidence="8 9">RP-1-13</strain>
    </source>
</reference>
<protein>
    <recommendedName>
        <fullName evidence="2">alpha-L-rhamnosidase</fullName>
        <ecNumber evidence="2">3.2.1.40</ecNumber>
    </recommendedName>
</protein>
<dbReference type="OrthoDB" id="9766741at2"/>
<dbReference type="Gene3D" id="2.60.40.10">
    <property type="entry name" value="Immunoglobulins"/>
    <property type="match status" value="1"/>
</dbReference>
<proteinExistence type="predicted"/>
<evidence type="ECO:0000256" key="1">
    <source>
        <dbReference type="ARBA" id="ARBA00001445"/>
    </source>
</evidence>
<evidence type="ECO:0000259" key="4">
    <source>
        <dbReference type="Pfam" id="PF05592"/>
    </source>
</evidence>
<dbReference type="EC" id="3.2.1.40" evidence="2"/>
<feature type="domain" description="Alpha-L-rhamnosidase C-terminal" evidence="7">
    <location>
        <begin position="800"/>
        <end position="873"/>
    </location>
</feature>
<dbReference type="Pfam" id="PF17390">
    <property type="entry name" value="Bac_rhamnosid_C"/>
    <property type="match status" value="1"/>
</dbReference>
<dbReference type="PANTHER" id="PTHR33307:SF6">
    <property type="entry name" value="ALPHA-RHAMNOSIDASE (EUROFUNG)-RELATED"/>
    <property type="match status" value="1"/>
</dbReference>
<comment type="caution">
    <text evidence="8">The sequence shown here is derived from an EMBL/GenBank/DDBJ whole genome shotgun (WGS) entry which is preliminary data.</text>
</comment>
<organism evidence="8 9">
    <name type="scientific">Pedobacter frigiditerrae</name>
    <dbReference type="NCBI Taxonomy" id="2530452"/>
    <lineage>
        <taxon>Bacteria</taxon>
        <taxon>Pseudomonadati</taxon>
        <taxon>Bacteroidota</taxon>
        <taxon>Sphingobacteriia</taxon>
        <taxon>Sphingobacteriales</taxon>
        <taxon>Sphingobacteriaceae</taxon>
        <taxon>Pedobacter</taxon>
    </lineage>
</organism>
<name>A0A4R0MWK4_9SPHI</name>
<dbReference type="Proteomes" id="UP000292884">
    <property type="component" value="Unassembled WGS sequence"/>
</dbReference>
<dbReference type="Gene3D" id="2.60.120.260">
    <property type="entry name" value="Galactose-binding domain-like"/>
    <property type="match status" value="2"/>
</dbReference>
<evidence type="ECO:0000313" key="9">
    <source>
        <dbReference type="Proteomes" id="UP000292884"/>
    </source>
</evidence>
<dbReference type="SUPFAM" id="SSF48208">
    <property type="entry name" value="Six-hairpin glycosidases"/>
    <property type="match status" value="1"/>
</dbReference>
<dbReference type="InterPro" id="IPR013737">
    <property type="entry name" value="Bac_rhamnosid_N"/>
</dbReference>
<dbReference type="Gene3D" id="2.60.420.10">
    <property type="entry name" value="Maltose phosphorylase, domain 3"/>
    <property type="match status" value="1"/>
</dbReference>
<keyword evidence="9" id="KW-1185">Reference proteome</keyword>
<dbReference type="Pfam" id="PF08531">
    <property type="entry name" value="Bac_rhamnosid_N"/>
    <property type="match status" value="1"/>
</dbReference>
<feature type="domain" description="Alpha-L-rhamnosidase concanavalin-like" evidence="4">
    <location>
        <begin position="349"/>
        <end position="449"/>
    </location>
</feature>
<evidence type="ECO:0000256" key="2">
    <source>
        <dbReference type="ARBA" id="ARBA00012652"/>
    </source>
</evidence>
<evidence type="ECO:0000259" key="5">
    <source>
        <dbReference type="Pfam" id="PF08531"/>
    </source>
</evidence>
<evidence type="ECO:0000259" key="7">
    <source>
        <dbReference type="Pfam" id="PF17390"/>
    </source>
</evidence>